<evidence type="ECO:0000313" key="5">
    <source>
        <dbReference type="EMBL" id="ORX49185.1"/>
    </source>
</evidence>
<dbReference type="PANTHER" id="PTHR14152:SF5">
    <property type="entry name" value="U4_U6.U5 TRI-SNRNP-ASSOCIATED PROTEIN 1"/>
    <property type="match status" value="1"/>
</dbReference>
<dbReference type="Pfam" id="PF03343">
    <property type="entry name" value="SART-1"/>
    <property type="match status" value="1"/>
</dbReference>
<feature type="region of interest" description="Disordered" evidence="4">
    <location>
        <begin position="492"/>
        <end position="524"/>
    </location>
</feature>
<comment type="similarity">
    <text evidence="2">Belongs to the SNU66/SART1 family.</text>
</comment>
<reference evidence="5 6" key="1">
    <citation type="submission" date="2016-07" db="EMBL/GenBank/DDBJ databases">
        <title>Pervasive Adenine N6-methylation of Active Genes in Fungi.</title>
        <authorList>
            <consortium name="DOE Joint Genome Institute"/>
            <person name="Mondo S.J."/>
            <person name="Dannebaum R.O."/>
            <person name="Kuo R.C."/>
            <person name="Labutti K."/>
            <person name="Haridas S."/>
            <person name="Kuo A."/>
            <person name="Salamov A."/>
            <person name="Ahrendt S.R."/>
            <person name="Lipzen A."/>
            <person name="Sullivan W."/>
            <person name="Andreopoulos W.B."/>
            <person name="Clum A."/>
            <person name="Lindquist E."/>
            <person name="Daum C."/>
            <person name="Ramamoorthy G.K."/>
            <person name="Gryganskyi A."/>
            <person name="Culley D."/>
            <person name="Magnuson J.K."/>
            <person name="James T.Y."/>
            <person name="O'Malley M.A."/>
            <person name="Stajich J.E."/>
            <person name="Spatafora J.W."/>
            <person name="Visel A."/>
            <person name="Grigoriev I.V."/>
        </authorList>
    </citation>
    <scope>NUCLEOTIDE SEQUENCE [LARGE SCALE GENOMIC DNA]</scope>
    <source>
        <strain evidence="5 6">NRRL 3301</strain>
    </source>
</reference>
<keyword evidence="3" id="KW-0539">Nucleus</keyword>
<feature type="region of interest" description="Disordered" evidence="4">
    <location>
        <begin position="251"/>
        <end position="298"/>
    </location>
</feature>
<dbReference type="GO" id="GO:0045292">
    <property type="term" value="P:mRNA cis splicing, via spliceosome"/>
    <property type="evidence" value="ECO:0007669"/>
    <property type="project" value="TreeGrafter"/>
</dbReference>
<dbReference type="OrthoDB" id="5583at2759"/>
<dbReference type="InterPro" id="IPR003903">
    <property type="entry name" value="UIM_dom"/>
</dbReference>
<dbReference type="STRING" id="101127.A0A1X2GAI0"/>
<proteinExistence type="inferred from homology"/>
<feature type="region of interest" description="Disordered" evidence="4">
    <location>
        <begin position="19"/>
        <end position="99"/>
    </location>
</feature>
<feature type="region of interest" description="Disordered" evidence="4">
    <location>
        <begin position="151"/>
        <end position="175"/>
    </location>
</feature>
<dbReference type="PROSITE" id="PS50330">
    <property type="entry name" value="UIM"/>
    <property type="match status" value="1"/>
</dbReference>
<sequence>MDEPIDEEQQAYENFQKLKEERQKEANAQEIRDRIEKSKNRRKQYEKLQGKSLADMEGEDDGSALAWIQRSRQQEKERASQIAKAQAKSTSTKQYKSSDLEGLKVAHDLDAFDEGQETILTLKDRGILDDDDADELTNVNMEDHERLMENLENKKKKPGYNPYADDEQSLATGQRPDILSQYDERTKGEGFVLGKQGLVAPSVAETRFKHQAAHGHLSVADKLKQAQTLDYNKQQDIKDYYTQDELTFKKPKKLKKKKKLRQKTTADADDALQPPADDPTPAAAVPSAASRAPAPRRKKMVLDDANFVDDDDLQAALAVSRREANRQKSKAMKRMTPEEIARAIADERQTDEGPEAEEDNGLVFSETTEFLSNVGKTPAYIRERQTAEATPDEPPASSEPASSRLEHVEEDHQELDQAPATSTTPPMPPVEDTSMEAVIDEPLVGRGLAATLSLLGQKGLIKKATKEQEDRDRLVSQQLKWQNEARHQEVAMARRIEAKKEDRPRDRESRRHYDPELEKERDERDRLREFEERMANYKPDVKLEYVDEQGNELSTKDAFRFMSHKFHGKTSGKGKTEKRLKKLDEQRKLNNMASSDTPLNLAGALLERQQQTGSAHVVLSVGNRGVISSESGLGIKRSSDGTASERPNKKR</sequence>
<dbReference type="GO" id="GO:0046540">
    <property type="term" value="C:U4/U6 x U5 tri-snRNP complex"/>
    <property type="evidence" value="ECO:0007669"/>
    <property type="project" value="TreeGrafter"/>
</dbReference>
<dbReference type="Proteomes" id="UP000242146">
    <property type="component" value="Unassembled WGS sequence"/>
</dbReference>
<evidence type="ECO:0000256" key="2">
    <source>
        <dbReference type="ARBA" id="ARBA00006076"/>
    </source>
</evidence>
<name>A0A1X2GAI0_9FUNG</name>
<protein>
    <submittedName>
        <fullName evidence="5">SART-1 protein</fullName>
    </submittedName>
</protein>
<evidence type="ECO:0000256" key="3">
    <source>
        <dbReference type="ARBA" id="ARBA00023242"/>
    </source>
</evidence>
<organism evidence="5 6">
    <name type="scientific">Hesseltinella vesiculosa</name>
    <dbReference type="NCBI Taxonomy" id="101127"/>
    <lineage>
        <taxon>Eukaryota</taxon>
        <taxon>Fungi</taxon>
        <taxon>Fungi incertae sedis</taxon>
        <taxon>Mucoromycota</taxon>
        <taxon>Mucoromycotina</taxon>
        <taxon>Mucoromycetes</taxon>
        <taxon>Mucorales</taxon>
        <taxon>Cunninghamellaceae</taxon>
        <taxon>Hesseltinella</taxon>
    </lineage>
</organism>
<keyword evidence="6" id="KW-1185">Reference proteome</keyword>
<feature type="compositionally biased region" description="Polar residues" evidence="4">
    <location>
        <begin position="365"/>
        <end position="375"/>
    </location>
</feature>
<evidence type="ECO:0000256" key="4">
    <source>
        <dbReference type="SAM" id="MobiDB-lite"/>
    </source>
</evidence>
<dbReference type="InterPro" id="IPR005011">
    <property type="entry name" value="SNU66/SART1"/>
</dbReference>
<comment type="subcellular location">
    <subcellularLocation>
        <location evidence="1">Nucleus</location>
    </subcellularLocation>
</comment>
<dbReference type="PANTHER" id="PTHR14152">
    <property type="entry name" value="SQUAMOUS CELL CARCINOMA ANTIGEN RECOGNISED BY CYTOTOXIC T LYMPHOCYTES"/>
    <property type="match status" value="1"/>
</dbReference>
<feature type="region of interest" description="Disordered" evidence="4">
    <location>
        <begin position="629"/>
        <end position="651"/>
    </location>
</feature>
<feature type="compositionally biased region" description="Basic residues" evidence="4">
    <location>
        <begin position="251"/>
        <end position="262"/>
    </location>
</feature>
<accession>A0A1X2GAI0</accession>
<dbReference type="AlphaFoldDB" id="A0A1X2GAI0"/>
<feature type="compositionally biased region" description="Basic and acidic residues" evidence="4">
    <location>
        <begin position="19"/>
        <end position="49"/>
    </location>
</feature>
<evidence type="ECO:0000313" key="6">
    <source>
        <dbReference type="Proteomes" id="UP000242146"/>
    </source>
</evidence>
<feature type="compositionally biased region" description="Low complexity" evidence="4">
    <location>
        <begin position="271"/>
        <end position="293"/>
    </location>
</feature>
<dbReference type="GO" id="GO:0000481">
    <property type="term" value="P:maturation of 5S rRNA"/>
    <property type="evidence" value="ECO:0007669"/>
    <property type="project" value="TreeGrafter"/>
</dbReference>
<feature type="region of interest" description="Disordered" evidence="4">
    <location>
        <begin position="344"/>
        <end position="436"/>
    </location>
</feature>
<gene>
    <name evidence="5" type="ORF">DM01DRAFT_1338371</name>
</gene>
<evidence type="ECO:0000256" key="1">
    <source>
        <dbReference type="ARBA" id="ARBA00004123"/>
    </source>
</evidence>
<comment type="caution">
    <text evidence="5">The sequence shown here is derived from an EMBL/GenBank/DDBJ whole genome shotgun (WGS) entry which is preliminary data.</text>
</comment>
<dbReference type="EMBL" id="MCGT01000027">
    <property type="protein sequence ID" value="ORX49185.1"/>
    <property type="molecule type" value="Genomic_DNA"/>
</dbReference>